<dbReference type="OrthoDB" id="10055248at2759"/>
<accession>A0A210Q4U7</accession>
<organism evidence="1 2">
    <name type="scientific">Mizuhopecten yessoensis</name>
    <name type="common">Japanese scallop</name>
    <name type="synonym">Patinopecten yessoensis</name>
    <dbReference type="NCBI Taxonomy" id="6573"/>
    <lineage>
        <taxon>Eukaryota</taxon>
        <taxon>Metazoa</taxon>
        <taxon>Spiralia</taxon>
        <taxon>Lophotrochozoa</taxon>
        <taxon>Mollusca</taxon>
        <taxon>Bivalvia</taxon>
        <taxon>Autobranchia</taxon>
        <taxon>Pteriomorphia</taxon>
        <taxon>Pectinida</taxon>
        <taxon>Pectinoidea</taxon>
        <taxon>Pectinidae</taxon>
        <taxon>Mizuhopecten</taxon>
    </lineage>
</organism>
<dbReference type="Proteomes" id="UP000242188">
    <property type="component" value="Unassembled WGS sequence"/>
</dbReference>
<comment type="caution">
    <text evidence="1">The sequence shown here is derived from an EMBL/GenBank/DDBJ whole genome shotgun (WGS) entry which is preliminary data.</text>
</comment>
<protein>
    <submittedName>
        <fullName evidence="1">Uncharacterized protein</fullName>
    </submittedName>
</protein>
<dbReference type="EMBL" id="NEDP02004995">
    <property type="protein sequence ID" value="OWF43757.1"/>
    <property type="molecule type" value="Genomic_DNA"/>
</dbReference>
<keyword evidence="2" id="KW-1185">Reference proteome</keyword>
<gene>
    <name evidence="1" type="ORF">KP79_PYT12652</name>
</gene>
<evidence type="ECO:0000313" key="1">
    <source>
        <dbReference type="EMBL" id="OWF43757.1"/>
    </source>
</evidence>
<evidence type="ECO:0000313" key="2">
    <source>
        <dbReference type="Proteomes" id="UP000242188"/>
    </source>
</evidence>
<dbReference type="AlphaFoldDB" id="A0A210Q4U7"/>
<sequence length="507" mass="58581">MNQGQSRGVRIYDNRHACYFCEKVVLHIKEHLKTHRNQDMVKDILKSDQPNFTSLRKFGDDRHNRKCVEKKQGEIILARRPKGKFDVTDYGPCPNCREWVMLDHLKLHYRHCQSHEKNTVKMRRKDLVFQAQVLAGHLKDEPSSLMSKEVLPIMTRDVMSQTAQNDPLVMALGESWLRRNRGNVEKRKYYASSRMRLCARLLLALRDTKSNKDEKTYLEEGDDDEGDGDVKCEALVPKADDSKGLWHYLKPNHFDDIVLAAIKCAIPNADDEDDLLAPSNAIMLKYDLHRLINSKWAMIVKNGSADDEEAKNCKTLLALMDLEWEERVTRFARLVLARRKYEYKNELPSPKDIEQITKYLRKELDHLELVADNFRRLVALCQARILLYNKRRSGEVETIKLQFYASRSKPSDGIDESLESDLSPVEKHLLESQEFLRVRGKRGRPVPVIIPPDAKRALAFLASVEGRRSSGIVEGNPYLFPNSVNHYARAYESLRFVCGGTRSTRTT</sequence>
<dbReference type="PANTHER" id="PTHR33480:SF1">
    <property type="entry name" value="TYR RECOMBINASE DOMAIN-CONTAINING PROTEIN"/>
    <property type="match status" value="1"/>
</dbReference>
<reference evidence="1 2" key="1">
    <citation type="journal article" date="2017" name="Nat. Ecol. Evol.">
        <title>Scallop genome provides insights into evolution of bilaterian karyotype and development.</title>
        <authorList>
            <person name="Wang S."/>
            <person name="Zhang J."/>
            <person name="Jiao W."/>
            <person name="Li J."/>
            <person name="Xun X."/>
            <person name="Sun Y."/>
            <person name="Guo X."/>
            <person name="Huan P."/>
            <person name="Dong B."/>
            <person name="Zhang L."/>
            <person name="Hu X."/>
            <person name="Sun X."/>
            <person name="Wang J."/>
            <person name="Zhao C."/>
            <person name="Wang Y."/>
            <person name="Wang D."/>
            <person name="Huang X."/>
            <person name="Wang R."/>
            <person name="Lv J."/>
            <person name="Li Y."/>
            <person name="Zhang Z."/>
            <person name="Liu B."/>
            <person name="Lu W."/>
            <person name="Hui Y."/>
            <person name="Liang J."/>
            <person name="Zhou Z."/>
            <person name="Hou R."/>
            <person name="Li X."/>
            <person name="Liu Y."/>
            <person name="Li H."/>
            <person name="Ning X."/>
            <person name="Lin Y."/>
            <person name="Zhao L."/>
            <person name="Xing Q."/>
            <person name="Dou J."/>
            <person name="Li Y."/>
            <person name="Mao J."/>
            <person name="Guo H."/>
            <person name="Dou H."/>
            <person name="Li T."/>
            <person name="Mu C."/>
            <person name="Jiang W."/>
            <person name="Fu Q."/>
            <person name="Fu X."/>
            <person name="Miao Y."/>
            <person name="Liu J."/>
            <person name="Yu Q."/>
            <person name="Li R."/>
            <person name="Liao H."/>
            <person name="Li X."/>
            <person name="Kong Y."/>
            <person name="Jiang Z."/>
            <person name="Chourrout D."/>
            <person name="Li R."/>
            <person name="Bao Z."/>
        </authorList>
    </citation>
    <scope>NUCLEOTIDE SEQUENCE [LARGE SCALE GENOMIC DNA]</scope>
    <source>
        <strain evidence="1 2">PY_sf001</strain>
    </source>
</reference>
<name>A0A210Q4U7_MIZYE</name>
<proteinExistence type="predicted"/>
<dbReference type="PANTHER" id="PTHR33480">
    <property type="entry name" value="SET DOMAIN-CONTAINING PROTEIN-RELATED"/>
    <property type="match status" value="1"/>
</dbReference>